<dbReference type="STRING" id="694573.A0A194UM14"/>
<dbReference type="OrthoDB" id="10499941at2759"/>
<evidence type="ECO:0000313" key="4">
    <source>
        <dbReference type="Proteomes" id="UP000078576"/>
    </source>
</evidence>
<organism evidence="3 4">
    <name type="scientific">Cytospora mali</name>
    <name type="common">Apple Valsa canker fungus</name>
    <name type="synonym">Valsa mali</name>
    <dbReference type="NCBI Taxonomy" id="578113"/>
    <lineage>
        <taxon>Eukaryota</taxon>
        <taxon>Fungi</taxon>
        <taxon>Dikarya</taxon>
        <taxon>Ascomycota</taxon>
        <taxon>Pezizomycotina</taxon>
        <taxon>Sordariomycetes</taxon>
        <taxon>Sordariomycetidae</taxon>
        <taxon>Diaporthales</taxon>
        <taxon>Cytosporaceae</taxon>
        <taxon>Cytospora</taxon>
    </lineage>
</organism>
<keyword evidence="2" id="KW-0472">Membrane</keyword>
<reference evidence="4" key="1">
    <citation type="submission" date="2014-12" db="EMBL/GenBank/DDBJ databases">
        <title>Genome Sequence of Valsa Canker Pathogens Uncovers a Specific Adaption of Colonization on Woody Bark.</title>
        <authorList>
            <person name="Yin Z."/>
            <person name="Liu H."/>
            <person name="Gao X."/>
            <person name="Li Z."/>
            <person name="Song N."/>
            <person name="Ke X."/>
            <person name="Dai Q."/>
            <person name="Wu Y."/>
            <person name="Sun Y."/>
            <person name="Xu J.-R."/>
            <person name="Kang Z.K."/>
            <person name="Wang L."/>
            <person name="Huang L."/>
        </authorList>
    </citation>
    <scope>NUCLEOTIDE SEQUENCE [LARGE SCALE GENOMIC DNA]</scope>
    <source>
        <strain evidence="4">SXYL134</strain>
    </source>
</reference>
<name>A0A194UM14_CYTMA</name>
<dbReference type="Proteomes" id="UP000078576">
    <property type="component" value="Unassembled WGS sequence"/>
</dbReference>
<proteinExistence type="predicted"/>
<evidence type="ECO:0000256" key="1">
    <source>
        <dbReference type="SAM" id="MobiDB-lite"/>
    </source>
</evidence>
<feature type="transmembrane region" description="Helical" evidence="2">
    <location>
        <begin position="57"/>
        <end position="74"/>
    </location>
</feature>
<accession>A0A194UM14</accession>
<evidence type="ECO:0000313" key="3">
    <source>
        <dbReference type="EMBL" id="KUI52696.1"/>
    </source>
</evidence>
<sequence length="419" mass="43688">MAFVDESTIHDASHMRLSEGTEGTVAHIQTEESPPPHNLEHTDLNTDLKSSVRSRNVIMALSMFIIPALAINTSSMRFSVHQTVIDLRIIRFSPVFLIVGTVLIAIATDFVFMLVALAMFAAGVAGSTPGTGPGEGNPCGTVTSYVLIVETVGPTDTETVYDTVTITVSASKSTQIPTSGVDSSTTTSSLTTTSSTPLTTTSLNLNPSPTITTSSAMAYSTTTSTATTTTSSRSSSSTTCIQVSTPCVVPNTFYLQATGVSTASGSSTNTLLPRANCQYATLYDAKDGYADDFLTFSQPGRDTATLFTLDSQSRLVDVENNYTMIVYNSGTSNQAYFSAANVVASFASTYGAANCSILASDCSLNCAYGAQKYTSICFGSANNTVDANGHLYLSGNVASQGNSCRAVKPIVVAAGTGNS</sequence>
<feature type="compositionally biased region" description="Low complexity" evidence="1">
    <location>
        <begin position="183"/>
        <end position="200"/>
    </location>
</feature>
<protein>
    <submittedName>
        <fullName evidence="3">Uncharacterized protein</fullName>
    </submittedName>
</protein>
<dbReference type="EMBL" id="KN714666">
    <property type="protein sequence ID" value="KUI52696.1"/>
    <property type="molecule type" value="Genomic_DNA"/>
</dbReference>
<keyword evidence="2" id="KW-1133">Transmembrane helix</keyword>
<gene>
    <name evidence="3" type="ORF">VP1G_00019</name>
</gene>
<keyword evidence="4" id="KW-1185">Reference proteome</keyword>
<dbReference type="AlphaFoldDB" id="A0A194UM14"/>
<feature type="region of interest" description="Disordered" evidence="1">
    <location>
        <begin position="177"/>
        <end position="200"/>
    </location>
</feature>
<keyword evidence="2" id="KW-0812">Transmembrane</keyword>
<evidence type="ECO:0000256" key="2">
    <source>
        <dbReference type="SAM" id="Phobius"/>
    </source>
</evidence>
<feature type="transmembrane region" description="Helical" evidence="2">
    <location>
        <begin position="95"/>
        <end position="121"/>
    </location>
</feature>